<keyword evidence="1" id="KW-0472">Membrane</keyword>
<dbReference type="InterPro" id="IPR035167">
    <property type="entry name" value="DUF5316"/>
</dbReference>
<name>A0A2X4W327_LEDLE</name>
<evidence type="ECO:0000313" key="3">
    <source>
        <dbReference type="Proteomes" id="UP000249134"/>
    </source>
</evidence>
<feature type="transmembrane region" description="Helical" evidence="1">
    <location>
        <begin position="5"/>
        <end position="22"/>
    </location>
</feature>
<feature type="transmembrane region" description="Helical" evidence="1">
    <location>
        <begin position="28"/>
        <end position="50"/>
    </location>
</feature>
<evidence type="ECO:0000256" key="1">
    <source>
        <dbReference type="SAM" id="Phobius"/>
    </source>
</evidence>
<keyword evidence="1" id="KW-0812">Transmembrane</keyword>
<protein>
    <recommendedName>
        <fullName evidence="4">DUF5316 domain-containing protein</fullName>
    </recommendedName>
</protein>
<organism evidence="2 3">
    <name type="scientific">Lederbergia lenta</name>
    <name type="common">Bacillus lentus</name>
    <dbReference type="NCBI Taxonomy" id="1467"/>
    <lineage>
        <taxon>Bacteria</taxon>
        <taxon>Bacillati</taxon>
        <taxon>Bacillota</taxon>
        <taxon>Bacilli</taxon>
        <taxon>Bacillales</taxon>
        <taxon>Bacillaceae</taxon>
        <taxon>Lederbergia</taxon>
    </lineage>
</organism>
<dbReference type="KEGG" id="blen:NCTC4824_02313"/>
<feature type="transmembrane region" description="Helical" evidence="1">
    <location>
        <begin position="77"/>
        <end position="95"/>
    </location>
</feature>
<dbReference type="AlphaFoldDB" id="A0A2X4W327"/>
<dbReference type="RefSeq" id="WP_066138743.1">
    <property type="nucleotide sequence ID" value="NZ_CBCSGM010000001.1"/>
</dbReference>
<sequence>MKPIYFGLLLAFSGIIISFLIIDWNFIYIISGTVSLLAIILASLSIGALADGERSRVKHQSENETDRKRQLSSTTKILLVGLPNILIAAFAYVLLKVFS</sequence>
<keyword evidence="1" id="KW-1133">Transmembrane helix</keyword>
<dbReference type="Pfam" id="PF17247">
    <property type="entry name" value="DUF5316"/>
    <property type="match status" value="1"/>
</dbReference>
<dbReference type="EMBL" id="LS483476">
    <property type="protein sequence ID" value="SQI59007.1"/>
    <property type="molecule type" value="Genomic_DNA"/>
</dbReference>
<gene>
    <name evidence="2" type="ORF">NCTC4824_02313</name>
</gene>
<accession>A0A2X4W327</accession>
<keyword evidence="3" id="KW-1185">Reference proteome</keyword>
<proteinExistence type="predicted"/>
<evidence type="ECO:0008006" key="4">
    <source>
        <dbReference type="Google" id="ProtNLM"/>
    </source>
</evidence>
<reference evidence="2 3" key="1">
    <citation type="submission" date="2018-06" db="EMBL/GenBank/DDBJ databases">
        <authorList>
            <consortium name="Pathogen Informatics"/>
            <person name="Doyle S."/>
        </authorList>
    </citation>
    <scope>NUCLEOTIDE SEQUENCE [LARGE SCALE GENOMIC DNA]</scope>
    <source>
        <strain evidence="2 3">NCTC4824</strain>
    </source>
</reference>
<evidence type="ECO:0000313" key="2">
    <source>
        <dbReference type="EMBL" id="SQI59007.1"/>
    </source>
</evidence>
<dbReference type="Proteomes" id="UP000249134">
    <property type="component" value="Chromosome 1"/>
</dbReference>